<feature type="domain" description="Radical SAM core" evidence="19">
    <location>
        <begin position="526"/>
        <end position="772"/>
    </location>
</feature>
<dbReference type="SFLD" id="SFLDF00343">
    <property type="entry name" value="aminofutalosine_synthase_(mqnE"/>
    <property type="match status" value="1"/>
</dbReference>
<keyword evidence="21" id="KW-1185">Reference proteome</keyword>
<dbReference type="SFLD" id="SFLDG01064">
    <property type="entry name" value="F420__menaquinone_cofactor_bio"/>
    <property type="match status" value="2"/>
</dbReference>
<keyword evidence="15" id="KW-0456">Lyase</keyword>
<dbReference type="FunFam" id="3.20.20.70:FF:000134">
    <property type="entry name" value="7,8-didemethyl-8-hydroxy-5-deazariboflavin synthase"/>
    <property type="match status" value="1"/>
</dbReference>
<dbReference type="HAMAP" id="MF_01611">
    <property type="entry name" value="FO_synth_sub1"/>
    <property type="match status" value="1"/>
</dbReference>
<dbReference type="Pfam" id="PF04055">
    <property type="entry name" value="Radical_SAM"/>
    <property type="match status" value="2"/>
</dbReference>
<dbReference type="OrthoDB" id="9802027at2"/>
<evidence type="ECO:0000259" key="19">
    <source>
        <dbReference type="PROSITE" id="PS51918"/>
    </source>
</evidence>
<evidence type="ECO:0000313" key="20">
    <source>
        <dbReference type="EMBL" id="TQL70182.1"/>
    </source>
</evidence>
<evidence type="ECO:0000256" key="1">
    <source>
        <dbReference type="ARBA" id="ARBA00001966"/>
    </source>
</evidence>
<evidence type="ECO:0000256" key="12">
    <source>
        <dbReference type="ARBA" id="ARBA00022723"/>
    </source>
</evidence>
<evidence type="ECO:0000256" key="11">
    <source>
        <dbReference type="ARBA" id="ARBA00022691"/>
    </source>
</evidence>
<dbReference type="InterPro" id="IPR058240">
    <property type="entry name" value="rSAM_sf"/>
</dbReference>
<evidence type="ECO:0000256" key="4">
    <source>
        <dbReference type="ARBA" id="ARBA00010051"/>
    </source>
</evidence>
<reference evidence="20 21" key="1">
    <citation type="submission" date="2019-06" db="EMBL/GenBank/DDBJ databases">
        <title>Sequencing the genomes of 1000 actinobacteria strains.</title>
        <authorList>
            <person name="Klenk H.-P."/>
        </authorList>
    </citation>
    <scope>NUCLEOTIDE SEQUENCE [LARGE SCALE GENOMIC DNA]</scope>
    <source>
        <strain evidence="20 21">DSM 25218</strain>
    </source>
</reference>
<evidence type="ECO:0000256" key="8">
    <source>
        <dbReference type="ARBA" id="ARBA00022220"/>
    </source>
</evidence>
<evidence type="ECO:0000256" key="7">
    <source>
        <dbReference type="ARBA" id="ARBA00012289"/>
    </source>
</evidence>
<comment type="pathway">
    <text evidence="3">Cofactor biosynthesis; coenzyme F0 biosynthesis.</text>
</comment>
<evidence type="ECO:0000256" key="18">
    <source>
        <dbReference type="SAM" id="MobiDB-lite"/>
    </source>
</evidence>
<evidence type="ECO:0000256" key="10">
    <source>
        <dbReference type="ARBA" id="ARBA00022679"/>
    </source>
</evidence>
<dbReference type="RefSeq" id="WP_141781973.1">
    <property type="nucleotide sequence ID" value="NZ_VFOV01000001.1"/>
</dbReference>
<dbReference type="HAMAP" id="MF_01612">
    <property type="entry name" value="FO_synth_sub2"/>
    <property type="match status" value="1"/>
</dbReference>
<dbReference type="InterPro" id="IPR006638">
    <property type="entry name" value="Elp3/MiaA/NifB-like_rSAM"/>
</dbReference>
<dbReference type="InterPro" id="IPR019940">
    <property type="entry name" value="CofH_family"/>
</dbReference>
<dbReference type="EC" id="2.5.1.147" evidence="7"/>
<comment type="cofactor">
    <cofactor evidence="1">
        <name>[4Fe-4S] cluster</name>
        <dbReference type="ChEBI" id="CHEBI:49883"/>
    </cofactor>
</comment>
<dbReference type="Pfam" id="PF19288">
    <property type="entry name" value="CofH_C"/>
    <property type="match status" value="1"/>
</dbReference>
<comment type="similarity">
    <text evidence="4">In the C-terminal section; belongs to the radical SAM superfamily. CofH family.</text>
</comment>
<dbReference type="SFLD" id="SFLDG01388">
    <property type="entry name" value="7_8-didemethyl-8-hydroxy-5-dea"/>
    <property type="match status" value="2"/>
</dbReference>
<dbReference type="InterPro" id="IPR013785">
    <property type="entry name" value="Aldolase_TIM"/>
</dbReference>
<dbReference type="Gene3D" id="3.20.20.70">
    <property type="entry name" value="Aldolase class I"/>
    <property type="match status" value="2"/>
</dbReference>
<keyword evidence="11" id="KW-0949">S-adenosyl-L-methionine</keyword>
<feature type="compositionally biased region" description="Basic and acidic residues" evidence="18">
    <location>
        <begin position="407"/>
        <end position="419"/>
    </location>
</feature>
<evidence type="ECO:0000256" key="9">
    <source>
        <dbReference type="ARBA" id="ARBA00022485"/>
    </source>
</evidence>
<keyword evidence="14" id="KW-0411">Iron-sulfur</keyword>
<dbReference type="GO" id="GO:0051539">
    <property type="term" value="F:4 iron, 4 sulfur cluster binding"/>
    <property type="evidence" value="ECO:0007669"/>
    <property type="project" value="UniProtKB-KW"/>
</dbReference>
<dbReference type="Proteomes" id="UP000320209">
    <property type="component" value="Unassembled WGS sequence"/>
</dbReference>
<gene>
    <name evidence="20" type="ORF">FB381_4111</name>
</gene>
<comment type="catalytic activity">
    <reaction evidence="17">
        <text>5-amino-5-(4-hydroxybenzyl)-6-(D-ribitylimino)-5,6-dihydrouracil + S-adenosyl-L-methionine = 7,8-didemethyl-8-hydroxy-5-deazariboflavin + 5'-deoxyadenosine + L-methionine + NH4(+) + H(+)</text>
        <dbReference type="Rhea" id="RHEA:55204"/>
        <dbReference type="ChEBI" id="CHEBI:15378"/>
        <dbReference type="ChEBI" id="CHEBI:17319"/>
        <dbReference type="ChEBI" id="CHEBI:28938"/>
        <dbReference type="ChEBI" id="CHEBI:57844"/>
        <dbReference type="ChEBI" id="CHEBI:59789"/>
        <dbReference type="ChEBI" id="CHEBI:59904"/>
        <dbReference type="ChEBI" id="CHEBI:85936"/>
        <dbReference type="EC" id="4.3.1.32"/>
    </reaction>
</comment>
<dbReference type="GO" id="GO:0046872">
    <property type="term" value="F:metal ion binding"/>
    <property type="evidence" value="ECO:0007669"/>
    <property type="project" value="UniProtKB-KW"/>
</dbReference>
<dbReference type="NCBIfam" id="NF004884">
    <property type="entry name" value="PRK06245.1"/>
    <property type="match status" value="1"/>
</dbReference>
<dbReference type="GO" id="GO:0044689">
    <property type="term" value="F:7,8-didemethyl-8-hydroxy-5-deazariboflavin synthase activity"/>
    <property type="evidence" value="ECO:0007669"/>
    <property type="project" value="UniProtKB-EC"/>
</dbReference>
<sequence>MSEQPTPQQIRRALARAERGAALDVAEASALLAAGGDDLARLTAAAAKVRDAGLVAAQRPAAVTYSPKVFIPVTKLCRDRCHYCTFVETPGQAARDGREPFLSPDEIVEIAAEGAKLGCLEALFTLGDRPEDRWPEARDWLESRGYGSTLDYVRAMAIRVLEETGLLPHLNPGVMSWEEMNRLKPVSPSMGMMLETTSRRLFETKGEAHYGSPDKDPDLRLRVLEDAGRLSIPFTSGLLVGIGETLTERAETIFALRKVHKAYAGLQEIIVQNFRAKPSTAMRHADDLGLDEYLAAIAVTRIVLGPKARVQAPPNLVDLDECRALLGAGIDDWGGVSPLTPDHVNPERPWPSLDALRQVTAEAGFTLRPRLTVHPEYVAGTLRDGQAWIDPRVLSHVEALADEDGLARDGVRPEGRPWQEPDGGFTAAGRTDLHASVDTEGRTHDRRDDFETVYGDWDAVREAASATGAPAVLHAEGGAALAAAEKDPGNLSDEHALTLMTAEGDLLRQVTKLADELRKEVNGDTVTYVVNRNINFTNVCYVGCRFCAFAQRRTDADAYSLDLDQVADRAEEAWDLGATEVCMQGGIDPELPSTAYFDLVQAVKQRVPEMHVHAFSPMEIVNGTSRTGLSIEDFLIKVRESGLGSLPGTAAEILDDEVRWVLTKGKLPAKTWIEIISTAHRVGIPTTSTMMYGHVDNPRHWVGHLRVLAGIQDQAREHGNAGLTEFVPLPFVHTSAPIYLAGAARPGPTMRDNLAVHALARIMLHGRIDNIQTSWVKLGIDGTRAMLRAGANDLGGTLMEETISRMAGSEHGSAKTVAELEEIGAGIGRDVRERTTLYGDR</sequence>
<evidence type="ECO:0000256" key="17">
    <source>
        <dbReference type="ARBA" id="ARBA00048974"/>
    </source>
</evidence>
<dbReference type="GO" id="GO:0141093">
    <property type="term" value="F:5-amino-6-(D-ribitylamino)uracil--L-tyrosine 4-hydroxyphenyl transferase activity"/>
    <property type="evidence" value="ECO:0007669"/>
    <property type="project" value="UniProtKB-EC"/>
</dbReference>
<comment type="catalytic activity">
    <reaction evidence="16">
        <text>5-amino-6-(D-ribitylamino)uracil + L-tyrosine + S-adenosyl-L-methionine = 5-amino-5-(4-hydroxybenzyl)-6-(D-ribitylimino)-5,6-dihydrouracil + 2-iminoacetate + 5'-deoxyadenosine + L-methionine + H(+)</text>
        <dbReference type="Rhea" id="RHEA:55200"/>
        <dbReference type="ChEBI" id="CHEBI:15378"/>
        <dbReference type="ChEBI" id="CHEBI:15934"/>
        <dbReference type="ChEBI" id="CHEBI:17319"/>
        <dbReference type="ChEBI" id="CHEBI:57844"/>
        <dbReference type="ChEBI" id="CHEBI:58315"/>
        <dbReference type="ChEBI" id="CHEBI:59789"/>
        <dbReference type="ChEBI" id="CHEBI:77846"/>
        <dbReference type="ChEBI" id="CHEBI:85936"/>
        <dbReference type="EC" id="2.5.1.147"/>
    </reaction>
</comment>
<dbReference type="InterPro" id="IPR019939">
    <property type="entry name" value="CofG_family"/>
</dbReference>
<evidence type="ECO:0000256" key="6">
    <source>
        <dbReference type="ARBA" id="ARBA00012126"/>
    </source>
</evidence>
<dbReference type="NCBIfam" id="TIGR00423">
    <property type="entry name" value="CofH family radical SAM protein"/>
    <property type="match status" value="1"/>
</dbReference>
<dbReference type="SMART" id="SM00729">
    <property type="entry name" value="Elp3"/>
    <property type="match status" value="1"/>
</dbReference>
<dbReference type="NCBIfam" id="NF005609">
    <property type="entry name" value="PRK07360.1"/>
    <property type="match status" value="1"/>
</dbReference>
<dbReference type="CDD" id="cd01335">
    <property type="entry name" value="Radical_SAM"/>
    <property type="match status" value="2"/>
</dbReference>
<evidence type="ECO:0000256" key="15">
    <source>
        <dbReference type="ARBA" id="ARBA00023239"/>
    </source>
</evidence>
<dbReference type="SFLD" id="SFLDF00294">
    <property type="entry name" value="7_8-didemethyl-8-hydroxy-5-dea"/>
    <property type="match status" value="1"/>
</dbReference>
<dbReference type="NCBIfam" id="TIGR03551">
    <property type="entry name" value="F420_cofH"/>
    <property type="match status" value="1"/>
</dbReference>
<keyword evidence="12" id="KW-0479">Metal-binding</keyword>
<dbReference type="EMBL" id="VFOV01000001">
    <property type="protein sequence ID" value="TQL70182.1"/>
    <property type="molecule type" value="Genomic_DNA"/>
</dbReference>
<evidence type="ECO:0000313" key="21">
    <source>
        <dbReference type="Proteomes" id="UP000320209"/>
    </source>
</evidence>
<dbReference type="InterPro" id="IPR045567">
    <property type="entry name" value="CofH/MnqC-like_C"/>
</dbReference>
<keyword evidence="9" id="KW-0004">4Fe-4S</keyword>
<organism evidence="20 21">
    <name type="scientific">Nocardioides albertanoniae</name>
    <dbReference type="NCBI Taxonomy" id="1175486"/>
    <lineage>
        <taxon>Bacteria</taxon>
        <taxon>Bacillati</taxon>
        <taxon>Actinomycetota</taxon>
        <taxon>Actinomycetes</taxon>
        <taxon>Propionibacteriales</taxon>
        <taxon>Nocardioidaceae</taxon>
        <taxon>Nocardioides</taxon>
    </lineage>
</organism>
<protein>
    <recommendedName>
        <fullName evidence="8">FO synthase</fullName>
        <ecNumber evidence="7">2.5.1.147</ecNumber>
        <ecNumber evidence="6">4.3.1.32</ecNumber>
    </recommendedName>
</protein>
<dbReference type="SFLD" id="SFLDF00293">
    <property type="entry name" value="((2_3_4_5-tetrahydroxypentyl)a"/>
    <property type="match status" value="1"/>
</dbReference>
<dbReference type="InterPro" id="IPR034405">
    <property type="entry name" value="F420"/>
</dbReference>
<feature type="region of interest" description="Disordered" evidence="18">
    <location>
        <begin position="407"/>
        <end position="429"/>
    </location>
</feature>
<dbReference type="InterPro" id="IPR007197">
    <property type="entry name" value="rSAM"/>
</dbReference>
<dbReference type="InterPro" id="IPR020050">
    <property type="entry name" value="FO_synthase_su2"/>
</dbReference>
<dbReference type="NCBIfam" id="TIGR03550">
    <property type="entry name" value="F420_cofG"/>
    <property type="match status" value="1"/>
</dbReference>
<dbReference type="SUPFAM" id="SSF102114">
    <property type="entry name" value="Radical SAM enzymes"/>
    <property type="match status" value="2"/>
</dbReference>
<proteinExistence type="inferred from homology"/>
<evidence type="ECO:0000256" key="5">
    <source>
        <dbReference type="ARBA" id="ARBA00010826"/>
    </source>
</evidence>
<dbReference type="PROSITE" id="PS51918">
    <property type="entry name" value="RADICAL_SAM"/>
    <property type="match status" value="2"/>
</dbReference>
<keyword evidence="13" id="KW-0408">Iron</keyword>
<comment type="caution">
    <text evidence="20">The sequence shown here is derived from an EMBL/GenBank/DDBJ whole genome shotgun (WGS) entry which is preliminary data.</text>
</comment>
<evidence type="ECO:0000256" key="13">
    <source>
        <dbReference type="ARBA" id="ARBA00023004"/>
    </source>
</evidence>
<evidence type="ECO:0000256" key="14">
    <source>
        <dbReference type="ARBA" id="ARBA00023014"/>
    </source>
</evidence>
<comment type="function">
    <text evidence="2">Catalyzes the radical-mediated synthesis of 7,8-didemethyl-8-hydroxy-5-deazariboflavin (FO) from 5-amino-6-(D-ribitylamino)uracil and L-tyrosine.</text>
</comment>
<comment type="similarity">
    <text evidence="5">In the N-terminal section; belongs to the radical SAM superfamily. CofG family.</text>
</comment>
<dbReference type="PANTHER" id="PTHR43076">
    <property type="entry name" value="FO SYNTHASE (COFH)"/>
    <property type="match status" value="1"/>
</dbReference>
<dbReference type="PANTHER" id="PTHR43076:SF1">
    <property type="entry name" value="LIPOYL SYNTHASE 2"/>
    <property type="match status" value="1"/>
</dbReference>
<evidence type="ECO:0000256" key="3">
    <source>
        <dbReference type="ARBA" id="ARBA00004712"/>
    </source>
</evidence>
<dbReference type="NCBIfam" id="NF006687">
    <property type="entry name" value="PRK09234.1"/>
    <property type="match status" value="1"/>
</dbReference>
<name>A0A543AC62_9ACTN</name>
<feature type="domain" description="Radical SAM core" evidence="19">
    <location>
        <begin position="63"/>
        <end position="315"/>
    </location>
</feature>
<evidence type="ECO:0000256" key="2">
    <source>
        <dbReference type="ARBA" id="ARBA00003692"/>
    </source>
</evidence>
<dbReference type="EC" id="4.3.1.32" evidence="6"/>
<evidence type="ECO:0000256" key="16">
    <source>
        <dbReference type="ARBA" id="ARBA00048468"/>
    </source>
</evidence>
<dbReference type="UniPathway" id="UPA00072"/>
<dbReference type="AlphaFoldDB" id="A0A543AC62"/>
<dbReference type="SFLD" id="SFLDS00029">
    <property type="entry name" value="Radical_SAM"/>
    <property type="match status" value="2"/>
</dbReference>
<accession>A0A543AC62</accession>
<dbReference type="SFLD" id="SFLDG01389">
    <property type="entry name" value="menaquinone_synthsis_involved"/>
    <property type="match status" value="1"/>
</dbReference>
<keyword evidence="10" id="KW-0808">Transferase</keyword>